<keyword evidence="2" id="KW-0378">Hydrolase</keyword>
<proteinExistence type="predicted"/>
<feature type="compositionally biased region" description="Basic and acidic residues" evidence="1">
    <location>
        <begin position="265"/>
        <end position="294"/>
    </location>
</feature>
<feature type="non-terminal residue" evidence="2">
    <location>
        <position position="1"/>
    </location>
</feature>
<evidence type="ECO:0000313" key="3">
    <source>
        <dbReference type="Proteomes" id="UP000325081"/>
    </source>
</evidence>
<evidence type="ECO:0000313" key="2">
    <source>
        <dbReference type="EMBL" id="GER32044.1"/>
    </source>
</evidence>
<dbReference type="Proteomes" id="UP000325081">
    <property type="component" value="Unassembled WGS sequence"/>
</dbReference>
<dbReference type="AlphaFoldDB" id="A0A5A7PH49"/>
<keyword evidence="2" id="KW-0418">Kinase</keyword>
<feature type="compositionally biased region" description="Polar residues" evidence="1">
    <location>
        <begin position="97"/>
        <end position="113"/>
    </location>
</feature>
<dbReference type="GO" id="GO:0016301">
    <property type="term" value="F:kinase activity"/>
    <property type="evidence" value="ECO:0007669"/>
    <property type="project" value="UniProtKB-KW"/>
</dbReference>
<dbReference type="GO" id="GO:0016787">
    <property type="term" value="F:hydrolase activity"/>
    <property type="evidence" value="ECO:0007669"/>
    <property type="project" value="UniProtKB-KW"/>
</dbReference>
<sequence>GRSTTRLLRYALRSATKLKDEKPPFTGSANSISAAKRERVQSSVSKSVEVLNLSGKEKSSAKPPRRLSVPNKKPNATLTPKSISSITPISETRAKSAVSQGKSDTPRSDISNLSARKKFSTLSSPSYWLSQIKLSESASKHSISLGFFKLALEAGCEPIQRLSDELKSYVRRHDLSEHGEVLKLLLEGYKIPESFELSKQYSDDDVKSSSSSITYAEEKQKPADVIMNADTTQHVKKANKENSEKDGNVKATKRSVPNRAASSKPDLEVKGRGMQKKTEKLLKQESAQDKDKVKKQGKKSVQEEGD</sequence>
<organism evidence="2 3">
    <name type="scientific">Striga asiatica</name>
    <name type="common">Asiatic witchweed</name>
    <name type="synonym">Buchnera asiatica</name>
    <dbReference type="NCBI Taxonomy" id="4170"/>
    <lineage>
        <taxon>Eukaryota</taxon>
        <taxon>Viridiplantae</taxon>
        <taxon>Streptophyta</taxon>
        <taxon>Embryophyta</taxon>
        <taxon>Tracheophyta</taxon>
        <taxon>Spermatophyta</taxon>
        <taxon>Magnoliopsida</taxon>
        <taxon>eudicotyledons</taxon>
        <taxon>Gunneridae</taxon>
        <taxon>Pentapetalae</taxon>
        <taxon>asterids</taxon>
        <taxon>lamiids</taxon>
        <taxon>Lamiales</taxon>
        <taxon>Orobanchaceae</taxon>
        <taxon>Buchnereae</taxon>
        <taxon>Striga</taxon>
    </lineage>
</organism>
<reference evidence="3" key="1">
    <citation type="journal article" date="2019" name="Curr. Biol.">
        <title>Genome Sequence of Striga asiatica Provides Insight into the Evolution of Plant Parasitism.</title>
        <authorList>
            <person name="Yoshida S."/>
            <person name="Kim S."/>
            <person name="Wafula E.K."/>
            <person name="Tanskanen J."/>
            <person name="Kim Y.M."/>
            <person name="Honaas L."/>
            <person name="Yang Z."/>
            <person name="Spallek T."/>
            <person name="Conn C.E."/>
            <person name="Ichihashi Y."/>
            <person name="Cheong K."/>
            <person name="Cui S."/>
            <person name="Der J.P."/>
            <person name="Gundlach H."/>
            <person name="Jiao Y."/>
            <person name="Hori C."/>
            <person name="Ishida J.K."/>
            <person name="Kasahara H."/>
            <person name="Kiba T."/>
            <person name="Kim M.S."/>
            <person name="Koo N."/>
            <person name="Laohavisit A."/>
            <person name="Lee Y.H."/>
            <person name="Lumba S."/>
            <person name="McCourt P."/>
            <person name="Mortimer J.C."/>
            <person name="Mutuku J.M."/>
            <person name="Nomura T."/>
            <person name="Sasaki-Sekimoto Y."/>
            <person name="Seto Y."/>
            <person name="Wang Y."/>
            <person name="Wakatake T."/>
            <person name="Sakakibara H."/>
            <person name="Demura T."/>
            <person name="Yamaguchi S."/>
            <person name="Yoneyama K."/>
            <person name="Manabe R.I."/>
            <person name="Nelson D.C."/>
            <person name="Schulman A.H."/>
            <person name="Timko M.P."/>
            <person name="dePamphilis C.W."/>
            <person name="Choi D."/>
            <person name="Shirasu K."/>
        </authorList>
    </citation>
    <scope>NUCLEOTIDE SEQUENCE [LARGE SCALE GENOMIC DNA]</scope>
    <source>
        <strain evidence="3">cv. UVA1</strain>
    </source>
</reference>
<evidence type="ECO:0000256" key="1">
    <source>
        <dbReference type="SAM" id="MobiDB-lite"/>
    </source>
</evidence>
<keyword evidence="2" id="KW-0808">Transferase</keyword>
<feature type="region of interest" description="Disordered" evidence="1">
    <location>
        <begin position="200"/>
        <end position="306"/>
    </location>
</feature>
<dbReference type="PANTHER" id="PTHR34468">
    <property type="entry name" value="MICROTUBULE-ASSOCIATED FUTSCH-LIKE PROTEIN"/>
    <property type="match status" value="1"/>
</dbReference>
<dbReference type="EMBL" id="BKCP01004539">
    <property type="protein sequence ID" value="GER32044.1"/>
    <property type="molecule type" value="Genomic_DNA"/>
</dbReference>
<feature type="compositionally biased region" description="Low complexity" evidence="1">
    <location>
        <begin position="77"/>
        <end position="91"/>
    </location>
</feature>
<keyword evidence="3" id="KW-1185">Reference proteome</keyword>
<dbReference type="OrthoDB" id="1930709at2759"/>
<gene>
    <name evidence="2" type="ORF">STAS_08090</name>
</gene>
<comment type="caution">
    <text evidence="2">The sequence shown here is derived from an EMBL/GenBank/DDBJ whole genome shotgun (WGS) entry which is preliminary data.</text>
</comment>
<feature type="compositionally biased region" description="Basic and acidic residues" evidence="1">
    <location>
        <begin position="238"/>
        <end position="248"/>
    </location>
</feature>
<feature type="region of interest" description="Disordered" evidence="1">
    <location>
        <begin position="19"/>
        <end position="113"/>
    </location>
</feature>
<name>A0A5A7PH49_STRAF</name>
<accession>A0A5A7PH49</accession>
<dbReference type="PANTHER" id="PTHR34468:SF2">
    <property type="entry name" value="MICROTUBULE-ASSOCIATED FUTSCH-LIKE PROTEIN"/>
    <property type="match status" value="1"/>
</dbReference>
<protein>
    <submittedName>
        <fullName evidence="2">Riboflavin kinase/FMN hydrolase</fullName>
    </submittedName>
</protein>